<dbReference type="PANTHER" id="PTHR34410:SF2">
    <property type="entry name" value="RRNA INTRON-ENCODED HOMING ENDONUCLEASE"/>
    <property type="match status" value="1"/>
</dbReference>
<gene>
    <name evidence="2" type="ORF">JTE90_005936</name>
</gene>
<organism evidence="2 3">
    <name type="scientific">Oedothorax gibbosus</name>
    <dbReference type="NCBI Taxonomy" id="931172"/>
    <lineage>
        <taxon>Eukaryota</taxon>
        <taxon>Metazoa</taxon>
        <taxon>Ecdysozoa</taxon>
        <taxon>Arthropoda</taxon>
        <taxon>Chelicerata</taxon>
        <taxon>Arachnida</taxon>
        <taxon>Araneae</taxon>
        <taxon>Araneomorphae</taxon>
        <taxon>Entelegynae</taxon>
        <taxon>Araneoidea</taxon>
        <taxon>Linyphiidae</taxon>
        <taxon>Erigoninae</taxon>
        <taxon>Oedothorax</taxon>
    </lineage>
</organism>
<comment type="caution">
    <text evidence="2">The sequence shown here is derived from an EMBL/GenBank/DDBJ whole genome shotgun (WGS) entry which is preliminary data.</text>
</comment>
<dbReference type="AlphaFoldDB" id="A0AAV6TFQ8"/>
<dbReference type="Proteomes" id="UP000827092">
    <property type="component" value="Unassembled WGS sequence"/>
</dbReference>
<accession>A0AAV6TFQ8</accession>
<protein>
    <submittedName>
        <fullName evidence="2">Uncharacterized protein</fullName>
    </submittedName>
</protein>
<keyword evidence="3" id="KW-1185">Reference proteome</keyword>
<evidence type="ECO:0000313" key="3">
    <source>
        <dbReference type="Proteomes" id="UP000827092"/>
    </source>
</evidence>
<evidence type="ECO:0000313" key="2">
    <source>
        <dbReference type="EMBL" id="KAG8170606.1"/>
    </source>
</evidence>
<name>A0AAV6TFQ8_9ARAC</name>
<proteinExistence type="predicted"/>
<feature type="compositionally biased region" description="Basic and acidic residues" evidence="1">
    <location>
        <begin position="91"/>
        <end position="100"/>
    </location>
</feature>
<dbReference type="PANTHER" id="PTHR34410">
    <property type="entry name" value="INTRON-ENCODED HOMING ENDONUCLEASE, PUTATIVE-RELATED"/>
    <property type="match status" value="1"/>
</dbReference>
<dbReference type="EMBL" id="JAFNEN010005141">
    <property type="protein sequence ID" value="KAG8170606.1"/>
    <property type="molecule type" value="Genomic_DNA"/>
</dbReference>
<sequence>MFSINQERKLEDRRRSDTALVLTINDASQRSGCVPQMTRRAASGKPKLLGSGGSRVAKLKLKGIDGGSPPVMGLAVQFDSTQQTLPGQDTARIDRLRALS</sequence>
<evidence type="ECO:0000256" key="1">
    <source>
        <dbReference type="SAM" id="MobiDB-lite"/>
    </source>
</evidence>
<reference evidence="2 3" key="1">
    <citation type="journal article" date="2022" name="Nat. Ecol. Evol.">
        <title>A masculinizing supergene underlies an exaggerated male reproductive morph in a spider.</title>
        <authorList>
            <person name="Hendrickx F."/>
            <person name="De Corte Z."/>
            <person name="Sonet G."/>
            <person name="Van Belleghem S.M."/>
            <person name="Kostlbacher S."/>
            <person name="Vangestel C."/>
        </authorList>
    </citation>
    <scope>NUCLEOTIDE SEQUENCE [LARGE SCALE GENOMIC DNA]</scope>
    <source>
        <strain evidence="2">W744_W776</strain>
    </source>
</reference>
<feature type="region of interest" description="Disordered" evidence="1">
    <location>
        <begin position="81"/>
        <end position="100"/>
    </location>
</feature>